<evidence type="ECO:0000313" key="11">
    <source>
        <dbReference type="Proteomes" id="UP000605670"/>
    </source>
</evidence>
<keyword evidence="2" id="KW-0813">Transport</keyword>
<feature type="domain" description="Major facilitator superfamily (MFS) profile" evidence="9">
    <location>
        <begin position="1"/>
        <end position="188"/>
    </location>
</feature>
<feature type="transmembrane region" description="Helical" evidence="7">
    <location>
        <begin position="138"/>
        <end position="158"/>
    </location>
</feature>
<feature type="transmembrane region" description="Helical" evidence="7">
    <location>
        <begin position="220"/>
        <end position="239"/>
    </location>
</feature>
<evidence type="ECO:0000256" key="3">
    <source>
        <dbReference type="ARBA" id="ARBA00022475"/>
    </source>
</evidence>
<evidence type="ECO:0000313" key="10">
    <source>
        <dbReference type="EMBL" id="GGF36874.1"/>
    </source>
</evidence>
<dbReference type="InterPro" id="IPR036259">
    <property type="entry name" value="MFS_trans_sf"/>
</dbReference>
<feature type="transmembrane region" description="Helical" evidence="7">
    <location>
        <begin position="37"/>
        <end position="59"/>
    </location>
</feature>
<feature type="transmembrane region" description="Helical" evidence="7">
    <location>
        <begin position="376"/>
        <end position="396"/>
    </location>
</feature>
<reference evidence="10" key="2">
    <citation type="submission" date="2020-09" db="EMBL/GenBank/DDBJ databases">
        <authorList>
            <person name="Sun Q."/>
            <person name="Zhou Y."/>
        </authorList>
    </citation>
    <scope>NUCLEOTIDE SEQUENCE</scope>
    <source>
        <strain evidence="10">CGMCC 1.12160</strain>
    </source>
</reference>
<feature type="transmembrane region" description="Helical" evidence="7">
    <location>
        <begin position="347"/>
        <end position="370"/>
    </location>
</feature>
<dbReference type="AlphaFoldDB" id="A0A917BFT8"/>
<dbReference type="Gene3D" id="1.20.1250.20">
    <property type="entry name" value="MFS general substrate transporter like domains"/>
    <property type="match status" value="2"/>
</dbReference>
<dbReference type="InterPro" id="IPR050171">
    <property type="entry name" value="MFS_Transporters"/>
</dbReference>
<evidence type="ECO:0000256" key="4">
    <source>
        <dbReference type="ARBA" id="ARBA00022692"/>
    </source>
</evidence>
<dbReference type="PANTHER" id="PTHR23517">
    <property type="entry name" value="RESISTANCE PROTEIN MDTM, PUTATIVE-RELATED-RELATED"/>
    <property type="match status" value="1"/>
</dbReference>
<evidence type="ECO:0000256" key="6">
    <source>
        <dbReference type="ARBA" id="ARBA00023136"/>
    </source>
</evidence>
<dbReference type="InterPro" id="IPR011701">
    <property type="entry name" value="MFS"/>
</dbReference>
<evidence type="ECO:0000256" key="8">
    <source>
        <dbReference type="SAM" id="SignalP"/>
    </source>
</evidence>
<dbReference type="GO" id="GO:0022857">
    <property type="term" value="F:transmembrane transporter activity"/>
    <property type="evidence" value="ECO:0007669"/>
    <property type="project" value="InterPro"/>
</dbReference>
<feature type="transmembrane region" description="Helical" evidence="7">
    <location>
        <begin position="164"/>
        <end position="183"/>
    </location>
</feature>
<name>A0A917BFT8_9MICO</name>
<dbReference type="GO" id="GO:0005886">
    <property type="term" value="C:plasma membrane"/>
    <property type="evidence" value="ECO:0007669"/>
    <property type="project" value="UniProtKB-SubCell"/>
</dbReference>
<comment type="caution">
    <text evidence="10">The sequence shown here is derived from an EMBL/GenBank/DDBJ whole genome shotgun (WGS) entry which is preliminary data.</text>
</comment>
<protein>
    <submittedName>
        <fullName evidence="10">MFS transporter</fullName>
    </submittedName>
</protein>
<accession>A0A917BFT8</accession>
<evidence type="ECO:0000259" key="9">
    <source>
        <dbReference type="PROSITE" id="PS50850"/>
    </source>
</evidence>
<feature type="transmembrane region" description="Helical" evidence="7">
    <location>
        <begin position="312"/>
        <end position="335"/>
    </location>
</feature>
<evidence type="ECO:0000256" key="2">
    <source>
        <dbReference type="ARBA" id="ARBA00022448"/>
    </source>
</evidence>
<reference evidence="10" key="1">
    <citation type="journal article" date="2014" name="Int. J. Syst. Evol. Microbiol.">
        <title>Complete genome sequence of Corynebacterium casei LMG S-19264T (=DSM 44701T), isolated from a smear-ripened cheese.</title>
        <authorList>
            <consortium name="US DOE Joint Genome Institute (JGI-PGF)"/>
            <person name="Walter F."/>
            <person name="Albersmeier A."/>
            <person name="Kalinowski J."/>
            <person name="Ruckert C."/>
        </authorList>
    </citation>
    <scope>NUCLEOTIDE SEQUENCE</scope>
    <source>
        <strain evidence="10">CGMCC 1.12160</strain>
    </source>
</reference>
<keyword evidence="11" id="KW-1185">Reference proteome</keyword>
<keyword evidence="8" id="KW-0732">Signal</keyword>
<feature type="signal peptide" evidence="8">
    <location>
        <begin position="1"/>
        <end position="22"/>
    </location>
</feature>
<gene>
    <name evidence="10" type="ORF">GCM10011366_00620</name>
</gene>
<sequence length="413" mass="41945">MYRQLFWPVLAPSMLFSTGAGATVPVMVLAAVEAGASTAFASLIVALVGVVALLTTVSAGQLIDRLGDRRAMALATAWAAVSIGGTVVALVGEARWSLGLFVLSAVLRAPAVNVWNLARQALVADTMPTEQLGRAMTALGGTMRVGSLVGPLCGALLLLRLPLWSVYVFSLVCALLSLAILYSPRGATLEGHRHPVVPQEDGDAGAPASGRGIRSLQVRWPAVILAGAAISALSLVRVSHPVVLQVWGVHLGLTASTISLLVALIATIELVLMFPGGYLKDRLGRAPVLIACLTLLGASFVLMPLLPNVPGLVGAVVVAAVGNGLGAGINMTIGADLSPPVGRGRFLGVWAVFSNVGVVAGPGLVAAVLVVASVQAALLGIAAVALGGALWMAAWARTVDLPRGTGRGIPSGP</sequence>
<proteinExistence type="predicted"/>
<dbReference type="InterPro" id="IPR020846">
    <property type="entry name" value="MFS_dom"/>
</dbReference>
<dbReference type="Proteomes" id="UP000605670">
    <property type="component" value="Unassembled WGS sequence"/>
</dbReference>
<feature type="transmembrane region" description="Helical" evidence="7">
    <location>
        <begin position="286"/>
        <end position="306"/>
    </location>
</feature>
<dbReference type="Pfam" id="PF07690">
    <property type="entry name" value="MFS_1"/>
    <property type="match status" value="2"/>
</dbReference>
<comment type="subcellular location">
    <subcellularLocation>
        <location evidence="1">Cell membrane</location>
        <topology evidence="1">Multi-pass membrane protein</topology>
    </subcellularLocation>
</comment>
<dbReference type="SUPFAM" id="SSF103473">
    <property type="entry name" value="MFS general substrate transporter"/>
    <property type="match status" value="1"/>
</dbReference>
<organism evidence="10 11">
    <name type="scientific">Ornithinimicrobium tianjinense</name>
    <dbReference type="NCBI Taxonomy" id="1195761"/>
    <lineage>
        <taxon>Bacteria</taxon>
        <taxon>Bacillati</taxon>
        <taxon>Actinomycetota</taxon>
        <taxon>Actinomycetes</taxon>
        <taxon>Micrococcales</taxon>
        <taxon>Ornithinimicrobiaceae</taxon>
        <taxon>Ornithinimicrobium</taxon>
    </lineage>
</organism>
<dbReference type="RefSeq" id="WP_229734752.1">
    <property type="nucleotide sequence ID" value="NZ_BAABKH010000007.1"/>
</dbReference>
<feature type="chain" id="PRO_5038690417" evidence="8">
    <location>
        <begin position="23"/>
        <end position="413"/>
    </location>
</feature>
<evidence type="ECO:0000256" key="5">
    <source>
        <dbReference type="ARBA" id="ARBA00022989"/>
    </source>
</evidence>
<keyword evidence="3" id="KW-1003">Cell membrane</keyword>
<dbReference type="PROSITE" id="PS50850">
    <property type="entry name" value="MFS"/>
    <property type="match status" value="2"/>
</dbReference>
<keyword evidence="4 7" id="KW-0812">Transmembrane</keyword>
<feature type="transmembrane region" description="Helical" evidence="7">
    <location>
        <begin position="71"/>
        <end position="92"/>
    </location>
</feature>
<feature type="transmembrane region" description="Helical" evidence="7">
    <location>
        <begin position="251"/>
        <end position="274"/>
    </location>
</feature>
<dbReference type="PANTHER" id="PTHR23517:SF3">
    <property type="entry name" value="INTEGRAL MEMBRANE TRANSPORT PROTEIN"/>
    <property type="match status" value="1"/>
</dbReference>
<keyword evidence="6 7" id="KW-0472">Membrane</keyword>
<evidence type="ECO:0000256" key="7">
    <source>
        <dbReference type="SAM" id="Phobius"/>
    </source>
</evidence>
<feature type="domain" description="Major facilitator superfamily (MFS) profile" evidence="9">
    <location>
        <begin position="220"/>
        <end position="413"/>
    </location>
</feature>
<dbReference type="EMBL" id="BMEM01000001">
    <property type="protein sequence ID" value="GGF36874.1"/>
    <property type="molecule type" value="Genomic_DNA"/>
</dbReference>
<evidence type="ECO:0000256" key="1">
    <source>
        <dbReference type="ARBA" id="ARBA00004651"/>
    </source>
</evidence>
<keyword evidence="5 7" id="KW-1133">Transmembrane helix</keyword>